<evidence type="ECO:0000313" key="5">
    <source>
        <dbReference type="Proteomes" id="UP000306509"/>
    </source>
</evidence>
<comment type="caution">
    <text evidence="4">The sequence shown here is derived from an EMBL/GenBank/DDBJ whole genome shotgun (WGS) entry which is preliminary data.</text>
</comment>
<dbReference type="GO" id="GO:0005975">
    <property type="term" value="P:carbohydrate metabolic process"/>
    <property type="evidence" value="ECO:0007669"/>
    <property type="project" value="InterPro"/>
</dbReference>
<accession>A0A4U8Q2I4</accession>
<dbReference type="PANTHER" id="PTHR10587:SF128">
    <property type="entry name" value="POLYSACCHARIDE DEACETYLASE PDAB-RELATED"/>
    <property type="match status" value="1"/>
</dbReference>
<name>A0A4U8Q2I4_9FIRM</name>
<keyword evidence="2" id="KW-0472">Membrane</keyword>
<dbReference type="Gene3D" id="3.20.20.370">
    <property type="entry name" value="Glycoside hydrolase/deacetylase"/>
    <property type="match status" value="1"/>
</dbReference>
<organism evidence="4 5">
    <name type="scientific">Robinsoniella peoriensis</name>
    <dbReference type="NCBI Taxonomy" id="180332"/>
    <lineage>
        <taxon>Bacteria</taxon>
        <taxon>Bacillati</taxon>
        <taxon>Bacillota</taxon>
        <taxon>Clostridia</taxon>
        <taxon>Lachnospirales</taxon>
        <taxon>Lachnospiraceae</taxon>
        <taxon>Robinsoniella</taxon>
    </lineage>
</organism>
<dbReference type="InterPro" id="IPR002509">
    <property type="entry name" value="NODB_dom"/>
</dbReference>
<evidence type="ECO:0000259" key="3">
    <source>
        <dbReference type="PROSITE" id="PS51677"/>
    </source>
</evidence>
<reference evidence="4 5" key="1">
    <citation type="journal article" date="2019" name="Anaerobe">
        <title>Detection of Robinsoniella peoriensis in multiple bone samples of a trauma patient.</title>
        <authorList>
            <person name="Schrottner P."/>
            <person name="Hartwich K."/>
            <person name="Bunk B."/>
            <person name="Schober I."/>
            <person name="Helbig S."/>
            <person name="Rudolph W.W."/>
            <person name="Gunzer F."/>
        </authorList>
    </citation>
    <scope>NUCLEOTIDE SEQUENCE [LARGE SCALE GENOMIC DNA]</scope>
    <source>
        <strain evidence="4 5">DSM 106044</strain>
    </source>
</reference>
<evidence type="ECO:0000256" key="2">
    <source>
        <dbReference type="SAM" id="Phobius"/>
    </source>
</evidence>
<feature type="domain" description="NodB homology" evidence="3">
    <location>
        <begin position="75"/>
        <end position="254"/>
    </location>
</feature>
<dbReference type="EC" id="3.-.-.-" evidence="4"/>
<dbReference type="InterPro" id="IPR050248">
    <property type="entry name" value="Polysacc_deacetylase_ArnD"/>
</dbReference>
<dbReference type="Pfam" id="PF01522">
    <property type="entry name" value="Polysacc_deac_1"/>
    <property type="match status" value="1"/>
</dbReference>
<protein>
    <submittedName>
        <fullName evidence="4">Putative polysaccharide deacetylase PdaA</fullName>
        <ecNumber evidence="4">3.-.-.-</ecNumber>
    </submittedName>
</protein>
<evidence type="ECO:0000256" key="1">
    <source>
        <dbReference type="SAM" id="MobiDB-lite"/>
    </source>
</evidence>
<keyword evidence="4" id="KW-0378">Hydrolase</keyword>
<proteinExistence type="predicted"/>
<dbReference type="AlphaFoldDB" id="A0A4U8Q2I4"/>
<keyword evidence="5" id="KW-1185">Reference proteome</keyword>
<feature type="region of interest" description="Disordered" evidence="1">
    <location>
        <begin position="1"/>
        <end position="22"/>
    </location>
</feature>
<dbReference type="CDD" id="cd10917">
    <property type="entry name" value="CE4_NodB_like_6s_7s"/>
    <property type="match status" value="1"/>
</dbReference>
<feature type="transmembrane region" description="Helical" evidence="2">
    <location>
        <begin position="30"/>
        <end position="48"/>
    </location>
</feature>
<keyword evidence="2" id="KW-0812">Transmembrane</keyword>
<dbReference type="RefSeq" id="WP_081820433.1">
    <property type="nucleotide sequence ID" value="NZ_CABMJZ010000074.1"/>
</dbReference>
<gene>
    <name evidence="4" type="primary">pdaA_3</name>
    <name evidence="4" type="ORF">DSM106044_04289</name>
</gene>
<dbReference type="SUPFAM" id="SSF88713">
    <property type="entry name" value="Glycoside hydrolase/deacetylase"/>
    <property type="match status" value="1"/>
</dbReference>
<dbReference type="GO" id="GO:0016810">
    <property type="term" value="F:hydrolase activity, acting on carbon-nitrogen (but not peptide) bonds"/>
    <property type="evidence" value="ECO:0007669"/>
    <property type="project" value="InterPro"/>
</dbReference>
<dbReference type="PANTHER" id="PTHR10587">
    <property type="entry name" value="GLYCOSYL TRANSFERASE-RELATED"/>
    <property type="match status" value="1"/>
</dbReference>
<evidence type="ECO:0000313" key="4">
    <source>
        <dbReference type="EMBL" id="TLC98959.1"/>
    </source>
</evidence>
<dbReference type="InterPro" id="IPR011330">
    <property type="entry name" value="Glyco_hydro/deAcase_b/a-brl"/>
</dbReference>
<dbReference type="EMBL" id="QGQD01000079">
    <property type="protein sequence ID" value="TLC98959.1"/>
    <property type="molecule type" value="Genomic_DNA"/>
</dbReference>
<keyword evidence="2" id="KW-1133">Transmembrane helix</keyword>
<dbReference type="STRING" id="180332.GCA_000797495_02640"/>
<dbReference type="PROSITE" id="PS51677">
    <property type="entry name" value="NODB"/>
    <property type="match status" value="1"/>
</dbReference>
<dbReference type="GO" id="GO:0016020">
    <property type="term" value="C:membrane"/>
    <property type="evidence" value="ECO:0007669"/>
    <property type="project" value="TreeGrafter"/>
</dbReference>
<feature type="compositionally biased region" description="Polar residues" evidence="1">
    <location>
        <begin position="1"/>
        <end position="11"/>
    </location>
</feature>
<feature type="compositionally biased region" description="Basic and acidic residues" evidence="1">
    <location>
        <begin position="12"/>
        <end position="22"/>
    </location>
</feature>
<dbReference type="OrthoDB" id="9806342at2"/>
<sequence length="290" mass="32293">MSEKQSNQNVVRESEPGPDKETKFHQYRGIGILLLCAVLVMGGIYSFGGITLQTAGSSTVGNRELPIYCVDTQKNQVALSFDAAWGNEDTQEILDILAKHNVHVTFFMTGGWVEAFPDDVKRIAAAGHDLGNHSENHKNMSQLSDEQCKQEIMKVHDKVKALTGIEMNLFRPPYGDYDNHVIKDAYACGYFPIQWSVDSLDWKDYGVENIIQTVTQNKALDKGAIILMHNGAKYTAQALDTVITGLQDKGYEIVPISQLIYQDKYHMDQAGKQISDDIQNNSKTQTSSGQ</sequence>
<dbReference type="Proteomes" id="UP000306509">
    <property type="component" value="Unassembled WGS sequence"/>
</dbReference>